<gene>
    <name evidence="1" type="ORF">AEK19_MT2074</name>
</gene>
<dbReference type="EMBL" id="KY774314">
    <property type="protein sequence ID" value="ART32229.1"/>
    <property type="molecule type" value="Genomic_DNA"/>
</dbReference>
<geneLocation type="mitochondrion" evidence="1"/>
<dbReference type="AlphaFoldDB" id="A0A1Y0B4H2"/>
<proteinExistence type="predicted"/>
<sequence length="113" mass="13199">MRPVTQLNQLGWHWNCAVDSTRALLLPHFSRAHRCETYASFLLISTSSILNCARLTQLSDAKRRPLLSFSFNSLEIDRQNPESAHSLTFFLLQLDFYWNILFKLRKTVVVSVW</sequence>
<keyword evidence="1" id="KW-0496">Mitochondrion</keyword>
<reference evidence="1" key="1">
    <citation type="submission" date="2017-03" db="EMBL/GenBank/DDBJ databases">
        <title>The mitochondrial genome of the carnivorous plant Utricularia reniformis (Lentibulariaceae): structure, comparative analysis and evolutionary landmarks.</title>
        <authorList>
            <person name="Silva S.R."/>
            <person name="Alvarenga D.O."/>
            <person name="Michael T.P."/>
            <person name="Miranda V.F.O."/>
            <person name="Varani A.M."/>
        </authorList>
    </citation>
    <scope>NUCLEOTIDE SEQUENCE</scope>
</reference>
<accession>A0A1Y0B4H2</accession>
<protein>
    <submittedName>
        <fullName evidence="1">Uncharacterized protein</fullName>
    </submittedName>
</protein>
<name>A0A1Y0B4H2_9LAMI</name>
<organism evidence="1">
    <name type="scientific">Utricularia reniformis</name>
    <dbReference type="NCBI Taxonomy" id="192314"/>
    <lineage>
        <taxon>Eukaryota</taxon>
        <taxon>Viridiplantae</taxon>
        <taxon>Streptophyta</taxon>
        <taxon>Embryophyta</taxon>
        <taxon>Tracheophyta</taxon>
        <taxon>Spermatophyta</taxon>
        <taxon>Magnoliopsida</taxon>
        <taxon>eudicotyledons</taxon>
        <taxon>Gunneridae</taxon>
        <taxon>Pentapetalae</taxon>
        <taxon>asterids</taxon>
        <taxon>lamiids</taxon>
        <taxon>Lamiales</taxon>
        <taxon>Lentibulariaceae</taxon>
        <taxon>Utricularia</taxon>
    </lineage>
</organism>
<evidence type="ECO:0000313" key="1">
    <source>
        <dbReference type="EMBL" id="ART32229.1"/>
    </source>
</evidence>